<feature type="compositionally biased region" description="Low complexity" evidence="1">
    <location>
        <begin position="22"/>
        <end position="39"/>
    </location>
</feature>
<reference evidence="2" key="1">
    <citation type="submission" date="2022-07" db="EMBL/GenBank/DDBJ databases">
        <title>The genome of Lyophyllum shimeji provides insight into the initial evolution of ectomycorrhizal fungal genome.</title>
        <authorList>
            <person name="Kobayashi Y."/>
            <person name="Shibata T."/>
            <person name="Hirakawa H."/>
            <person name="Shigenobu S."/>
            <person name="Nishiyama T."/>
            <person name="Yamada A."/>
            <person name="Hasebe M."/>
            <person name="Kawaguchi M."/>
        </authorList>
    </citation>
    <scope>NUCLEOTIDE SEQUENCE</scope>
    <source>
        <strain evidence="2">AT787</strain>
    </source>
</reference>
<gene>
    <name evidence="2" type="ORF">LshimejAT787_1500150</name>
</gene>
<accession>A0A9P3PZ90</accession>
<protein>
    <submittedName>
        <fullName evidence="2">Uncharacterized protein</fullName>
    </submittedName>
</protein>
<keyword evidence="3" id="KW-1185">Reference proteome</keyword>
<sequence length="168" mass="18280">MPIDLRGLIFAFDEDSGEQPGASTQSALNASLTSTTTSLESVRKRKLGGSPDTSRLTVDDRPPKKCKPDTDPNVPYIIASSHLVEQHPGPPYGVKFELGCLVSGCIGNICRVPFNPDAKQIASRSQISQFEVSAQFTNKLVQGLSALGGQSDVIYKYWYYDFDVEMGC</sequence>
<dbReference type="EMBL" id="BRPK01000015">
    <property type="protein sequence ID" value="GLB43831.1"/>
    <property type="molecule type" value="Genomic_DNA"/>
</dbReference>
<feature type="compositionally biased region" description="Basic and acidic residues" evidence="1">
    <location>
        <begin position="57"/>
        <end position="70"/>
    </location>
</feature>
<comment type="caution">
    <text evidence="2">The sequence shown here is derived from an EMBL/GenBank/DDBJ whole genome shotgun (WGS) entry which is preliminary data.</text>
</comment>
<proteinExistence type="predicted"/>
<organism evidence="2 3">
    <name type="scientific">Lyophyllum shimeji</name>
    <name type="common">Hon-shimeji</name>
    <name type="synonym">Tricholoma shimeji</name>
    <dbReference type="NCBI Taxonomy" id="47721"/>
    <lineage>
        <taxon>Eukaryota</taxon>
        <taxon>Fungi</taxon>
        <taxon>Dikarya</taxon>
        <taxon>Basidiomycota</taxon>
        <taxon>Agaricomycotina</taxon>
        <taxon>Agaricomycetes</taxon>
        <taxon>Agaricomycetidae</taxon>
        <taxon>Agaricales</taxon>
        <taxon>Tricholomatineae</taxon>
        <taxon>Lyophyllaceae</taxon>
        <taxon>Lyophyllum</taxon>
    </lineage>
</organism>
<feature type="region of interest" description="Disordered" evidence="1">
    <location>
        <begin position="15"/>
        <end position="72"/>
    </location>
</feature>
<dbReference type="Proteomes" id="UP001063166">
    <property type="component" value="Unassembled WGS sequence"/>
</dbReference>
<evidence type="ECO:0000313" key="2">
    <source>
        <dbReference type="EMBL" id="GLB43831.1"/>
    </source>
</evidence>
<name>A0A9P3PZ90_LYOSH</name>
<evidence type="ECO:0000313" key="3">
    <source>
        <dbReference type="Proteomes" id="UP001063166"/>
    </source>
</evidence>
<dbReference type="AlphaFoldDB" id="A0A9P3PZ90"/>
<evidence type="ECO:0000256" key="1">
    <source>
        <dbReference type="SAM" id="MobiDB-lite"/>
    </source>
</evidence>